<accession>A0A182ESX3</accession>
<dbReference type="WBParaSite" id="nOo.2.0.1.t11244-RA">
    <property type="protein sequence ID" value="nOo.2.0.1.t11244-RA"/>
    <property type="gene ID" value="nOo.2.0.1.g11244"/>
</dbReference>
<evidence type="ECO:0000313" key="2">
    <source>
        <dbReference type="Proteomes" id="UP000271087"/>
    </source>
</evidence>
<protein>
    <submittedName>
        <fullName evidence="3">PHTB1_C domain-containing protein</fullName>
    </submittedName>
</protein>
<organism evidence="3">
    <name type="scientific">Onchocerca ochengi</name>
    <name type="common">Filarial nematode worm</name>
    <dbReference type="NCBI Taxonomy" id="42157"/>
    <lineage>
        <taxon>Eukaryota</taxon>
        <taxon>Metazoa</taxon>
        <taxon>Ecdysozoa</taxon>
        <taxon>Nematoda</taxon>
        <taxon>Chromadorea</taxon>
        <taxon>Rhabditida</taxon>
        <taxon>Spirurina</taxon>
        <taxon>Spiruromorpha</taxon>
        <taxon>Filarioidea</taxon>
        <taxon>Onchocercidae</taxon>
        <taxon>Onchocerca</taxon>
    </lineage>
</organism>
<keyword evidence="2" id="KW-1185">Reference proteome</keyword>
<dbReference type="Proteomes" id="UP000271087">
    <property type="component" value="Unassembled WGS sequence"/>
</dbReference>
<proteinExistence type="predicted"/>
<gene>
    <name evidence="1" type="ORF">NOO_LOCUS11244</name>
</gene>
<dbReference type="EMBL" id="UYRW01007530">
    <property type="protein sequence ID" value="VDM95409.1"/>
    <property type="molecule type" value="Genomic_DNA"/>
</dbReference>
<reference evidence="1 2" key="2">
    <citation type="submission" date="2018-08" db="EMBL/GenBank/DDBJ databases">
        <authorList>
            <person name="Laetsch R D."/>
            <person name="Stevens L."/>
            <person name="Kumar S."/>
            <person name="Blaxter L. M."/>
        </authorList>
    </citation>
    <scope>NUCLEOTIDE SEQUENCE [LARGE SCALE GENOMIC DNA]</scope>
</reference>
<dbReference type="OrthoDB" id="5892665at2759"/>
<dbReference type="STRING" id="42157.A0A182ESX3"/>
<sequence length="174" mass="19995">RAEKLSEEVPSLTLNIELLAEERVLDVKLICSTAFHVEHKYTSFPNIDSSQKLSTGMYVLHHPVNDLRCKLSAFSSNFADVASKELKMPLNLMCRTVTVRRSGQCKVTIESSLDILDIKNLFPERYRIQAESMDFIYLFTDELITRIQGKQPDVKLNCTLPLDQILHDFKVYVE</sequence>
<evidence type="ECO:0000313" key="1">
    <source>
        <dbReference type="EMBL" id="VDM95409.1"/>
    </source>
</evidence>
<evidence type="ECO:0000313" key="3">
    <source>
        <dbReference type="WBParaSite" id="nOo.2.0.1.t11244-RA"/>
    </source>
</evidence>
<reference evidence="3" key="1">
    <citation type="submission" date="2016-06" db="UniProtKB">
        <authorList>
            <consortium name="WormBaseParasite"/>
        </authorList>
    </citation>
    <scope>IDENTIFICATION</scope>
</reference>
<name>A0A182ESX3_ONCOC</name>
<dbReference type="AlphaFoldDB" id="A0A182ESX3"/>